<sequence>MSIINGSSKNDVLKSLAGDDDLTGGEAGIPTGIFNGVDTALFSGKYADSATGVANYTLTAAYDESFGYYLGVTDNNDADGVSDGSDRVRADIEIVRFADSASADPKPTFLSLTQEMVANGLTAGNQTNTTVLALANGGFLNFWLSGDGFYFRKFNNDTTSDRFETKLLDSVNDGLSSDITVANFNDGSFVVAWSSADADGTGVYAQRFDANGTAVSPKFRVNDTITADQGSPAIAVLSDGGFVVAWVSENQGDSIHDGQSFGDDPNQSGVFAQWYDASAVPVPIGWEVKVSDSGAAHPFLSALDNNRVVIGYEGISTGTEKMTMNAKIFDDYGNVESYLYDSQSHPDIADGSGPGDGYDAYDDQLASIYADYAESPFNINYAIEPKAQVFDDAGNAIENELRQETKNAVAATLTLNHKTVVVWQAPVDPYLIVPPTGQARVDYDRSIMLRLYDNATGEALTQEIKANTFTRYDQKEPAVAALKDGGFVVVWQSMLQDGSYRGIYGQKFDNDGNKVGDEFQINTKVADSQKEPSVTGLGDGGFVVSWVAEYQDGNQQGKYQNGLSGTEIIMQRFDKDGNKMGLSIAGGVDDDILNIGGSLPIQMDGADGNDRLTSGDGNDTLRGGDGNDILDAGKGNDFMVGGAGDDRFIAGEGNDFIYGGAGSDTLVLLGSKLDYEVKKIGSGFTVRSLNTNYADMGTDTLQGVEYLEFAVKTGETDDGIISLNSFGSGGTGGSGGSGNTIDVAGIELSDFDLKHANTLSGTDKNDTLAGGNTKGAPDTLQAGNGDDLYIALGKALIIYDSGGNDTLQVSTINVDLSQPYSSKNKIKGLQYIENVELAGKKALKLVGNDDNNILIGNDGNNKIIGGAGSDIISGGKGKDTLTGGDDGDIFVFKDILSKSNVDLITDFESGSDKIRLSSVIFKNLDSDNDGIINFESAPGLKRAQTDTASFIVYDTKSGKLYYDEAGKSPVLFAKLAATGDGGQAGGPAPTEVTSGGFGASSGSGQNSSGTGTGFGSGPASPPEVVPIGTKTFPDLLVTDFDLLI</sequence>
<dbReference type="InterPro" id="IPR011049">
    <property type="entry name" value="Serralysin-like_metalloprot_C"/>
</dbReference>
<dbReference type="Pfam" id="PF00353">
    <property type="entry name" value="HemolysinCabind"/>
    <property type="match status" value="4"/>
</dbReference>
<dbReference type="PANTHER" id="PTHR38340:SF1">
    <property type="entry name" value="S-LAYER PROTEIN"/>
    <property type="match status" value="1"/>
</dbReference>
<proteinExistence type="predicted"/>
<evidence type="ECO:0000313" key="5">
    <source>
        <dbReference type="EMBL" id="EIC28015.1"/>
    </source>
</evidence>
<dbReference type="RefSeq" id="WP_005368635.1">
    <property type="nucleotide sequence ID" value="NZ_CM001475.1"/>
</dbReference>
<feature type="region of interest" description="Disordered" evidence="4">
    <location>
        <begin position="982"/>
        <end position="1028"/>
    </location>
</feature>
<evidence type="ECO:0000313" key="6">
    <source>
        <dbReference type="Proteomes" id="UP000005090"/>
    </source>
</evidence>
<dbReference type="PANTHER" id="PTHR38340">
    <property type="entry name" value="S-LAYER PROTEIN"/>
    <property type="match status" value="1"/>
</dbReference>
<dbReference type="InterPro" id="IPR001343">
    <property type="entry name" value="Hemolysn_Ca-bd"/>
</dbReference>
<organism evidence="5 6">
    <name type="scientific">Methylomicrobium album BG8</name>
    <dbReference type="NCBI Taxonomy" id="686340"/>
    <lineage>
        <taxon>Bacteria</taxon>
        <taxon>Pseudomonadati</taxon>
        <taxon>Pseudomonadota</taxon>
        <taxon>Gammaproteobacteria</taxon>
        <taxon>Methylococcales</taxon>
        <taxon>Methylococcaceae</taxon>
        <taxon>Methylomicrobium</taxon>
    </lineage>
</organism>
<keyword evidence="2" id="KW-0964">Secreted</keyword>
<dbReference type="AlphaFoldDB" id="H8GKK7"/>
<protein>
    <submittedName>
        <fullName evidence="5">Ca2+-binding protein, RTX toxin</fullName>
    </submittedName>
</protein>
<dbReference type="GO" id="GO:0005509">
    <property type="term" value="F:calcium ion binding"/>
    <property type="evidence" value="ECO:0007669"/>
    <property type="project" value="InterPro"/>
</dbReference>
<comment type="subcellular location">
    <subcellularLocation>
        <location evidence="1">Secreted</location>
    </subcellularLocation>
</comment>
<dbReference type="InterPro" id="IPR050557">
    <property type="entry name" value="RTX_toxin/Mannuronan_C5-epim"/>
</dbReference>
<dbReference type="Gene3D" id="2.150.10.10">
    <property type="entry name" value="Serralysin-like metalloprotease, C-terminal"/>
    <property type="match status" value="2"/>
</dbReference>
<gene>
    <name evidence="5" type="ORF">Metal_0147</name>
</gene>
<dbReference type="eggNOG" id="COG2931">
    <property type="taxonomic scope" value="Bacteria"/>
</dbReference>
<dbReference type="PRINTS" id="PR00313">
    <property type="entry name" value="CABNDNGRPT"/>
</dbReference>
<evidence type="ECO:0000256" key="4">
    <source>
        <dbReference type="SAM" id="MobiDB-lite"/>
    </source>
</evidence>
<keyword evidence="6" id="KW-1185">Reference proteome</keyword>
<name>H8GKK7_METAL</name>
<keyword evidence="3" id="KW-0106">Calcium</keyword>
<accession>H8GKK7</accession>
<dbReference type="HOGENOM" id="CLU_292016_0_0_6"/>
<dbReference type="Proteomes" id="UP000005090">
    <property type="component" value="Chromosome"/>
</dbReference>
<evidence type="ECO:0000256" key="1">
    <source>
        <dbReference type="ARBA" id="ARBA00004613"/>
    </source>
</evidence>
<dbReference type="EMBL" id="CM001475">
    <property type="protein sequence ID" value="EIC28015.1"/>
    <property type="molecule type" value="Genomic_DNA"/>
</dbReference>
<dbReference type="GO" id="GO:0005576">
    <property type="term" value="C:extracellular region"/>
    <property type="evidence" value="ECO:0007669"/>
    <property type="project" value="UniProtKB-SubCell"/>
</dbReference>
<dbReference type="STRING" id="686340.Metal_0147"/>
<evidence type="ECO:0000256" key="3">
    <source>
        <dbReference type="ARBA" id="ARBA00022837"/>
    </source>
</evidence>
<reference evidence="5 6" key="1">
    <citation type="journal article" date="2013" name="Genome Announc.">
        <title>Genome Sequence of the Obligate Gammaproteobacterial Methanotroph Methylomicrobium album Strain BG8.</title>
        <authorList>
            <person name="Kits K.D."/>
            <person name="Kalyuzhnaya M.G."/>
            <person name="Klotz M.G."/>
            <person name="Jetten M.S."/>
            <person name="Op den Camp H.J."/>
            <person name="Vuilleumier S."/>
            <person name="Bringel F."/>
            <person name="Dispirito A.A."/>
            <person name="Murrell J.C."/>
            <person name="Bruce D."/>
            <person name="Cheng J.F."/>
            <person name="Copeland A."/>
            <person name="Goodwin L."/>
            <person name="Hauser L."/>
            <person name="Lajus A."/>
            <person name="Land M.L."/>
            <person name="Lapidus A."/>
            <person name="Lucas S."/>
            <person name="Medigue C."/>
            <person name="Pitluck S."/>
            <person name="Woyke T."/>
            <person name="Zeytun A."/>
            <person name="Stein L.Y."/>
        </authorList>
    </citation>
    <scope>NUCLEOTIDE SEQUENCE [LARGE SCALE GENOMIC DNA]</scope>
    <source>
        <strain evidence="5 6">BG8</strain>
    </source>
</reference>
<dbReference type="SUPFAM" id="SSF51120">
    <property type="entry name" value="beta-Roll"/>
    <property type="match status" value="2"/>
</dbReference>
<dbReference type="InterPro" id="IPR018511">
    <property type="entry name" value="Hemolysin-typ_Ca-bd_CS"/>
</dbReference>
<dbReference type="PROSITE" id="PS00330">
    <property type="entry name" value="HEMOLYSIN_CALCIUM"/>
    <property type="match status" value="2"/>
</dbReference>
<evidence type="ECO:0000256" key="2">
    <source>
        <dbReference type="ARBA" id="ARBA00022525"/>
    </source>
</evidence>